<dbReference type="EMBL" id="JAZHXI010000006">
    <property type="protein sequence ID" value="KAL2070404.1"/>
    <property type="molecule type" value="Genomic_DNA"/>
</dbReference>
<protein>
    <submittedName>
        <fullName evidence="1">Uncharacterized protein</fullName>
    </submittedName>
</protein>
<keyword evidence="2" id="KW-1185">Reference proteome</keyword>
<gene>
    <name evidence="1" type="ORF">VTL71DRAFT_13430</name>
</gene>
<reference evidence="1 2" key="1">
    <citation type="journal article" date="2024" name="Commun. Biol.">
        <title>Comparative genomic analysis of thermophilic fungi reveals convergent evolutionary adaptations and gene losses.</title>
        <authorList>
            <person name="Steindorff A.S."/>
            <person name="Aguilar-Pontes M.V."/>
            <person name="Robinson A.J."/>
            <person name="Andreopoulos B."/>
            <person name="LaButti K."/>
            <person name="Kuo A."/>
            <person name="Mondo S."/>
            <person name="Riley R."/>
            <person name="Otillar R."/>
            <person name="Haridas S."/>
            <person name="Lipzen A."/>
            <person name="Grimwood J."/>
            <person name="Schmutz J."/>
            <person name="Clum A."/>
            <person name="Reid I.D."/>
            <person name="Moisan M.C."/>
            <person name="Butler G."/>
            <person name="Nguyen T.T.M."/>
            <person name="Dewar K."/>
            <person name="Conant G."/>
            <person name="Drula E."/>
            <person name="Henrissat B."/>
            <person name="Hansel C."/>
            <person name="Singer S."/>
            <person name="Hutchinson M.I."/>
            <person name="de Vries R.P."/>
            <person name="Natvig D.O."/>
            <person name="Powell A.J."/>
            <person name="Tsang A."/>
            <person name="Grigoriev I.V."/>
        </authorList>
    </citation>
    <scope>NUCLEOTIDE SEQUENCE [LARGE SCALE GENOMIC DNA]</scope>
    <source>
        <strain evidence="1 2">CBS 494.80</strain>
    </source>
</reference>
<accession>A0ABR4CK99</accession>
<evidence type="ECO:0000313" key="2">
    <source>
        <dbReference type="Proteomes" id="UP001595075"/>
    </source>
</evidence>
<proteinExistence type="predicted"/>
<sequence length="283" mass="32268">MLQNSLHECIISSEQPKTLSMDKSTHPRPLASELKSAILILSQTLQSLRLKHAFISHSAIFLHAQAYSLPCLLPSNITILIQPSPALSAHSLIQILQNNEYSSTFLIKHKKGIAYPNVIITRPKEDVRGDLLVGFKILDHWTHPQRREAYDLRLPANSTQSLIFGTSQIQIQTMTPSWLLHQKIRRYNSRNPYQEREKHMDEIDIRTLVDTLEFRGGRKMRFKGREEVDMLKAVVRGMKSDDPGALGGVIECLEVFGPWWRVGWVQGIGVLVGVLVLMRMLDF</sequence>
<dbReference type="Proteomes" id="UP001595075">
    <property type="component" value="Unassembled WGS sequence"/>
</dbReference>
<comment type="caution">
    <text evidence="1">The sequence shown here is derived from an EMBL/GenBank/DDBJ whole genome shotgun (WGS) entry which is preliminary data.</text>
</comment>
<organism evidence="1 2">
    <name type="scientific">Oculimacula yallundae</name>
    <dbReference type="NCBI Taxonomy" id="86028"/>
    <lineage>
        <taxon>Eukaryota</taxon>
        <taxon>Fungi</taxon>
        <taxon>Dikarya</taxon>
        <taxon>Ascomycota</taxon>
        <taxon>Pezizomycotina</taxon>
        <taxon>Leotiomycetes</taxon>
        <taxon>Helotiales</taxon>
        <taxon>Ploettnerulaceae</taxon>
        <taxon>Oculimacula</taxon>
    </lineage>
</organism>
<name>A0ABR4CK99_9HELO</name>
<evidence type="ECO:0000313" key="1">
    <source>
        <dbReference type="EMBL" id="KAL2070404.1"/>
    </source>
</evidence>